<sequence length="99" mass="11048">MLLISEDDNEVGSVLSGNEDNIETNSKLELKRSSRFQLTVLAGLLLKLWIFSNTFPSMYYFKDPLNEHQVNWYAALPEACSATSIPQANNMSASMFPAA</sequence>
<keyword evidence="2" id="KW-1185">Reference proteome</keyword>
<accession>A0A151PI66</accession>
<protein>
    <submittedName>
        <fullName evidence="1">Uncharacterized protein</fullName>
    </submittedName>
</protein>
<dbReference type="Proteomes" id="UP000050525">
    <property type="component" value="Unassembled WGS sequence"/>
</dbReference>
<organism evidence="1 2">
    <name type="scientific">Alligator mississippiensis</name>
    <name type="common">American alligator</name>
    <dbReference type="NCBI Taxonomy" id="8496"/>
    <lineage>
        <taxon>Eukaryota</taxon>
        <taxon>Metazoa</taxon>
        <taxon>Chordata</taxon>
        <taxon>Craniata</taxon>
        <taxon>Vertebrata</taxon>
        <taxon>Euteleostomi</taxon>
        <taxon>Archelosauria</taxon>
        <taxon>Archosauria</taxon>
        <taxon>Crocodylia</taxon>
        <taxon>Alligatoridae</taxon>
        <taxon>Alligatorinae</taxon>
        <taxon>Alligator</taxon>
    </lineage>
</organism>
<evidence type="ECO:0000313" key="1">
    <source>
        <dbReference type="EMBL" id="KYO48801.1"/>
    </source>
</evidence>
<name>A0A151PI66_ALLMI</name>
<dbReference type="AlphaFoldDB" id="A0A151PI66"/>
<dbReference type="EMBL" id="AKHW03000179">
    <property type="protein sequence ID" value="KYO48801.1"/>
    <property type="molecule type" value="Genomic_DNA"/>
</dbReference>
<proteinExistence type="predicted"/>
<reference evidence="1 2" key="1">
    <citation type="journal article" date="2012" name="Genome Biol.">
        <title>Sequencing three crocodilian genomes to illuminate the evolution of archosaurs and amniotes.</title>
        <authorList>
            <person name="St John J.A."/>
            <person name="Braun E.L."/>
            <person name="Isberg S.R."/>
            <person name="Miles L.G."/>
            <person name="Chong A.Y."/>
            <person name="Gongora J."/>
            <person name="Dalzell P."/>
            <person name="Moran C."/>
            <person name="Bed'hom B."/>
            <person name="Abzhanov A."/>
            <person name="Burgess S.C."/>
            <person name="Cooksey A.M."/>
            <person name="Castoe T.A."/>
            <person name="Crawford N.G."/>
            <person name="Densmore L.D."/>
            <person name="Drew J.C."/>
            <person name="Edwards S.V."/>
            <person name="Faircloth B.C."/>
            <person name="Fujita M.K."/>
            <person name="Greenwold M.J."/>
            <person name="Hoffmann F.G."/>
            <person name="Howard J.M."/>
            <person name="Iguchi T."/>
            <person name="Janes D.E."/>
            <person name="Khan S.Y."/>
            <person name="Kohno S."/>
            <person name="de Koning A.J."/>
            <person name="Lance S.L."/>
            <person name="McCarthy F.M."/>
            <person name="McCormack J.E."/>
            <person name="Merchant M.E."/>
            <person name="Peterson D.G."/>
            <person name="Pollock D.D."/>
            <person name="Pourmand N."/>
            <person name="Raney B.J."/>
            <person name="Roessler K.A."/>
            <person name="Sanford J.R."/>
            <person name="Sawyer R.H."/>
            <person name="Schmidt C.J."/>
            <person name="Triplett E.W."/>
            <person name="Tuberville T.D."/>
            <person name="Venegas-Anaya M."/>
            <person name="Howard J.T."/>
            <person name="Jarvis E.D."/>
            <person name="Guillette L.J.Jr."/>
            <person name="Glenn T.C."/>
            <person name="Green R.E."/>
            <person name="Ray D.A."/>
        </authorList>
    </citation>
    <scope>NUCLEOTIDE SEQUENCE [LARGE SCALE GENOMIC DNA]</scope>
    <source>
        <strain evidence="1">KSC_2009_1</strain>
    </source>
</reference>
<comment type="caution">
    <text evidence="1">The sequence shown here is derived from an EMBL/GenBank/DDBJ whole genome shotgun (WGS) entry which is preliminary data.</text>
</comment>
<gene>
    <name evidence="1" type="ORF">Y1Q_0004162</name>
</gene>
<evidence type="ECO:0000313" key="2">
    <source>
        <dbReference type="Proteomes" id="UP000050525"/>
    </source>
</evidence>